<keyword evidence="8" id="KW-0732">Signal</keyword>
<keyword evidence="7" id="KW-0325">Glycoprotein</keyword>
<reference evidence="9" key="1">
    <citation type="submission" date="2023-06" db="EMBL/GenBank/DDBJ databases">
        <title>Genome-scale phylogeny and comparative genomics of the fungal order Sordariales.</title>
        <authorList>
            <consortium name="Lawrence Berkeley National Laboratory"/>
            <person name="Hensen N."/>
            <person name="Bonometti L."/>
            <person name="Westerberg I."/>
            <person name="Brannstrom I.O."/>
            <person name="Guillou S."/>
            <person name="Cros-Aarteil S."/>
            <person name="Calhoun S."/>
            <person name="Haridas S."/>
            <person name="Kuo A."/>
            <person name="Mondo S."/>
            <person name="Pangilinan J."/>
            <person name="Riley R."/>
            <person name="LaButti K."/>
            <person name="Andreopoulos B."/>
            <person name="Lipzen A."/>
            <person name="Chen C."/>
            <person name="Yanf M."/>
            <person name="Daum C."/>
            <person name="Ng V."/>
            <person name="Clum A."/>
            <person name="Steindorff A."/>
            <person name="Ohm R."/>
            <person name="Martin F."/>
            <person name="Silar P."/>
            <person name="Natvig D."/>
            <person name="Lalanne C."/>
            <person name="Gautier V."/>
            <person name="Ament-velasquez S.L."/>
            <person name="Kruys A."/>
            <person name="Hutchinson M.I."/>
            <person name="Powell A.J."/>
            <person name="Barry K."/>
            <person name="Miller A.N."/>
            <person name="Grigoriev I.V."/>
            <person name="Debuchy R."/>
            <person name="Gladieux P."/>
            <person name="Thoren M.H."/>
            <person name="Johannesson H."/>
        </authorList>
    </citation>
    <scope>NUCLEOTIDE SEQUENCE</scope>
    <source>
        <strain evidence="9">SMH3391-2</strain>
    </source>
</reference>
<evidence type="ECO:0000256" key="8">
    <source>
        <dbReference type="SAM" id="SignalP"/>
    </source>
</evidence>
<evidence type="ECO:0000313" key="9">
    <source>
        <dbReference type="EMBL" id="KAK0610592.1"/>
    </source>
</evidence>
<evidence type="ECO:0000256" key="5">
    <source>
        <dbReference type="ARBA" id="ARBA00022801"/>
    </source>
</evidence>
<organism evidence="9 10">
    <name type="scientific">Bombardia bombarda</name>
    <dbReference type="NCBI Taxonomy" id="252184"/>
    <lineage>
        <taxon>Eukaryota</taxon>
        <taxon>Fungi</taxon>
        <taxon>Dikarya</taxon>
        <taxon>Ascomycota</taxon>
        <taxon>Pezizomycotina</taxon>
        <taxon>Sordariomycetes</taxon>
        <taxon>Sordariomycetidae</taxon>
        <taxon>Sordariales</taxon>
        <taxon>Lasiosphaeriaceae</taxon>
        <taxon>Bombardia</taxon>
    </lineage>
</organism>
<keyword evidence="3" id="KW-0479">Metal-binding</keyword>
<dbReference type="GO" id="GO:0016788">
    <property type="term" value="F:hydrolase activity, acting on ester bonds"/>
    <property type="evidence" value="ECO:0007669"/>
    <property type="project" value="InterPro"/>
</dbReference>
<keyword evidence="5" id="KW-0378">Hydrolase</keyword>
<evidence type="ECO:0000256" key="2">
    <source>
        <dbReference type="ARBA" id="ARBA00022722"/>
    </source>
</evidence>
<dbReference type="CDD" id="cd11010">
    <property type="entry name" value="S1-P1_nuclease"/>
    <property type="match status" value="1"/>
</dbReference>
<dbReference type="GO" id="GO:0003676">
    <property type="term" value="F:nucleic acid binding"/>
    <property type="evidence" value="ECO:0007669"/>
    <property type="project" value="InterPro"/>
</dbReference>
<evidence type="ECO:0000256" key="3">
    <source>
        <dbReference type="ARBA" id="ARBA00022723"/>
    </source>
</evidence>
<keyword evidence="4" id="KW-0255">Endonuclease</keyword>
<feature type="signal peptide" evidence="8">
    <location>
        <begin position="1"/>
        <end position="20"/>
    </location>
</feature>
<evidence type="ECO:0000256" key="1">
    <source>
        <dbReference type="ARBA" id="ARBA00009547"/>
    </source>
</evidence>
<comment type="similarity">
    <text evidence="1">Belongs to the nuclease type I family.</text>
</comment>
<dbReference type="GO" id="GO:0004519">
    <property type="term" value="F:endonuclease activity"/>
    <property type="evidence" value="ECO:0007669"/>
    <property type="project" value="UniProtKB-KW"/>
</dbReference>
<dbReference type="GO" id="GO:0006308">
    <property type="term" value="P:DNA catabolic process"/>
    <property type="evidence" value="ECO:0007669"/>
    <property type="project" value="InterPro"/>
</dbReference>
<evidence type="ECO:0000256" key="6">
    <source>
        <dbReference type="ARBA" id="ARBA00023157"/>
    </source>
</evidence>
<dbReference type="SUPFAM" id="SSF48537">
    <property type="entry name" value="Phospholipase C/P1 nuclease"/>
    <property type="match status" value="1"/>
</dbReference>
<name>A0AA39TRT2_9PEZI</name>
<evidence type="ECO:0000313" key="10">
    <source>
        <dbReference type="Proteomes" id="UP001174934"/>
    </source>
</evidence>
<dbReference type="GO" id="GO:0046872">
    <property type="term" value="F:metal ion binding"/>
    <property type="evidence" value="ECO:0007669"/>
    <property type="project" value="UniProtKB-KW"/>
</dbReference>
<dbReference type="Pfam" id="PF02265">
    <property type="entry name" value="S1-P1_nuclease"/>
    <property type="match status" value="1"/>
</dbReference>
<sequence length="307" mass="32881">MRCNLLSLAAASALVPHALAWGTVGHATVAYIATGLIKNETAAYCKKVLGDQSANVLASIASWADSYRYEAGGGFSTPFHWIDAIDNPPYSCDVDYDRDCTDAGCIVSAIMNYTTIQRVNIAAGTIEPDSLKFLVHFLGDIHQPLHDENYGAGGNNITVYVDGSKWNLHAAWDTAFITKITGGTNITTAKAFSTRLLASIQSPTGVYATASKKWFRSSLKDPKAAAMKWATETNNYVCTAVLPQGPLAIEGKELNGTYYQVAVPVVEEQMAKAGVRLAAWLDLLVTGSTPFLGCPSKRAVRAVPLVV</sequence>
<dbReference type="InterPro" id="IPR008947">
    <property type="entry name" value="PLipase_C/P1_nuclease_dom_sf"/>
</dbReference>
<accession>A0AA39TRT2</accession>
<protein>
    <submittedName>
        <fullName evidence="9">S1/P1 nuclease</fullName>
    </submittedName>
</protein>
<evidence type="ECO:0000256" key="4">
    <source>
        <dbReference type="ARBA" id="ARBA00022759"/>
    </source>
</evidence>
<dbReference type="EMBL" id="JAULSR010000010">
    <property type="protein sequence ID" value="KAK0610592.1"/>
    <property type="molecule type" value="Genomic_DNA"/>
</dbReference>
<keyword evidence="6" id="KW-1015">Disulfide bond</keyword>
<dbReference type="InterPro" id="IPR003154">
    <property type="entry name" value="S1/P1nuclease"/>
</dbReference>
<proteinExistence type="inferred from homology"/>
<comment type="caution">
    <text evidence="9">The sequence shown here is derived from an EMBL/GenBank/DDBJ whole genome shotgun (WGS) entry which is preliminary data.</text>
</comment>
<feature type="chain" id="PRO_5041335955" evidence="8">
    <location>
        <begin position="21"/>
        <end position="307"/>
    </location>
</feature>
<dbReference type="Proteomes" id="UP001174934">
    <property type="component" value="Unassembled WGS sequence"/>
</dbReference>
<dbReference type="PANTHER" id="PTHR33146:SF26">
    <property type="entry name" value="ENDONUCLEASE 4"/>
    <property type="match status" value="1"/>
</dbReference>
<dbReference type="PANTHER" id="PTHR33146">
    <property type="entry name" value="ENDONUCLEASE 4"/>
    <property type="match status" value="1"/>
</dbReference>
<evidence type="ECO:0000256" key="7">
    <source>
        <dbReference type="ARBA" id="ARBA00023180"/>
    </source>
</evidence>
<dbReference type="AlphaFoldDB" id="A0AA39TRT2"/>
<dbReference type="Gene3D" id="1.10.575.10">
    <property type="entry name" value="P1 Nuclease"/>
    <property type="match status" value="1"/>
</dbReference>
<gene>
    <name evidence="9" type="ORF">B0T17DRAFT_500483</name>
</gene>
<keyword evidence="10" id="KW-1185">Reference proteome</keyword>
<keyword evidence="2" id="KW-0540">Nuclease</keyword>